<proteinExistence type="predicted"/>
<dbReference type="CDD" id="cd00146">
    <property type="entry name" value="PKD"/>
    <property type="match status" value="1"/>
</dbReference>
<dbReference type="InterPro" id="IPR022409">
    <property type="entry name" value="PKD/Chitinase_dom"/>
</dbReference>
<dbReference type="Gene3D" id="2.60.40.10">
    <property type="entry name" value="Immunoglobulins"/>
    <property type="match status" value="1"/>
</dbReference>
<dbReference type="AlphaFoldDB" id="X1P6M4"/>
<feature type="domain" description="PKD" evidence="1">
    <location>
        <begin position="1"/>
        <end position="66"/>
    </location>
</feature>
<dbReference type="FunFam" id="2.60.40.10:FF:000270">
    <property type="entry name" value="Cell surface protein"/>
    <property type="match status" value="1"/>
</dbReference>
<evidence type="ECO:0000259" key="1">
    <source>
        <dbReference type="PROSITE" id="PS50093"/>
    </source>
</evidence>
<dbReference type="InterPro" id="IPR044023">
    <property type="entry name" value="Ig_7"/>
</dbReference>
<dbReference type="PROSITE" id="PS50093">
    <property type="entry name" value="PKD"/>
    <property type="match status" value="1"/>
</dbReference>
<organism evidence="2">
    <name type="scientific">marine sediment metagenome</name>
    <dbReference type="NCBI Taxonomy" id="412755"/>
    <lineage>
        <taxon>unclassified sequences</taxon>
        <taxon>metagenomes</taxon>
        <taxon>ecological metagenomes</taxon>
    </lineage>
</organism>
<accession>X1P6M4</accession>
<protein>
    <recommendedName>
        <fullName evidence="1">PKD domain-containing protein</fullName>
    </recommendedName>
</protein>
<dbReference type="InterPro" id="IPR035986">
    <property type="entry name" value="PKD_dom_sf"/>
</dbReference>
<feature type="non-terminal residue" evidence="2">
    <location>
        <position position="1"/>
    </location>
</feature>
<sequence length="123" mass="13210">EFTDLSTNGPNSWLWDFGDGNTSNSKNPAHTYISNGTFSVKLIATNDFGSDSIIKNNYITINLPTSPATTSASICGAGSVVLSASGTDTLNWFEDSIDGSIIYTGNTFITPFLTQTTNYYVEN</sequence>
<dbReference type="InterPro" id="IPR000601">
    <property type="entry name" value="PKD_dom"/>
</dbReference>
<dbReference type="InterPro" id="IPR013783">
    <property type="entry name" value="Ig-like_fold"/>
</dbReference>
<feature type="non-terminal residue" evidence="2">
    <location>
        <position position="123"/>
    </location>
</feature>
<comment type="caution">
    <text evidence="2">The sequence shown here is derived from an EMBL/GenBank/DDBJ whole genome shotgun (WGS) entry which is preliminary data.</text>
</comment>
<dbReference type="SMART" id="SM00089">
    <property type="entry name" value="PKD"/>
    <property type="match status" value="1"/>
</dbReference>
<name>X1P6M4_9ZZZZ</name>
<gene>
    <name evidence="2" type="ORF">S06H3_64239</name>
</gene>
<dbReference type="Pfam" id="PF18911">
    <property type="entry name" value="PKD_4"/>
    <property type="match status" value="1"/>
</dbReference>
<dbReference type="SUPFAM" id="SSF49299">
    <property type="entry name" value="PKD domain"/>
    <property type="match status" value="1"/>
</dbReference>
<reference evidence="2" key="1">
    <citation type="journal article" date="2014" name="Front. Microbiol.">
        <title>High frequency of phylogenetically diverse reductive dehalogenase-homologous genes in deep subseafloor sedimentary metagenomes.</title>
        <authorList>
            <person name="Kawai M."/>
            <person name="Futagami T."/>
            <person name="Toyoda A."/>
            <person name="Takaki Y."/>
            <person name="Nishi S."/>
            <person name="Hori S."/>
            <person name="Arai W."/>
            <person name="Tsubouchi T."/>
            <person name="Morono Y."/>
            <person name="Uchiyama I."/>
            <person name="Ito T."/>
            <person name="Fujiyama A."/>
            <person name="Inagaki F."/>
            <person name="Takami H."/>
        </authorList>
    </citation>
    <scope>NUCLEOTIDE SEQUENCE</scope>
    <source>
        <strain evidence="2">Expedition CK06-06</strain>
    </source>
</reference>
<evidence type="ECO:0000313" key="2">
    <source>
        <dbReference type="EMBL" id="GAI51483.1"/>
    </source>
</evidence>
<dbReference type="EMBL" id="BARV01042847">
    <property type="protein sequence ID" value="GAI51483.1"/>
    <property type="molecule type" value="Genomic_DNA"/>
</dbReference>
<dbReference type="Pfam" id="PF19081">
    <property type="entry name" value="Ig_7"/>
    <property type="match status" value="1"/>
</dbReference>